<feature type="chain" id="PRO_5022671866" description="Dystroglycan-type cadherin-like domain-containing protein" evidence="7">
    <location>
        <begin position="21"/>
        <end position="505"/>
    </location>
</feature>
<keyword evidence="2 6" id="KW-0812">Transmembrane</keyword>
<evidence type="ECO:0000313" key="9">
    <source>
        <dbReference type="Proteomes" id="UP000308652"/>
    </source>
</evidence>
<evidence type="ECO:0000256" key="2">
    <source>
        <dbReference type="ARBA" id="ARBA00022692"/>
    </source>
</evidence>
<evidence type="ECO:0000313" key="8">
    <source>
        <dbReference type="EMBL" id="TFK41234.1"/>
    </source>
</evidence>
<dbReference type="PANTHER" id="PTHR15549">
    <property type="entry name" value="PAIRED IMMUNOGLOBULIN-LIKE TYPE 2 RECEPTOR"/>
    <property type="match status" value="1"/>
</dbReference>
<keyword evidence="7" id="KW-0732">Signal</keyword>
<dbReference type="STRING" id="68775.A0A5C3M701"/>
<feature type="region of interest" description="Disordered" evidence="5">
    <location>
        <begin position="320"/>
        <end position="447"/>
    </location>
</feature>
<evidence type="ECO:0000256" key="5">
    <source>
        <dbReference type="SAM" id="MobiDB-lite"/>
    </source>
</evidence>
<feature type="compositionally biased region" description="Polar residues" evidence="5">
    <location>
        <begin position="320"/>
        <end position="329"/>
    </location>
</feature>
<feature type="transmembrane region" description="Helical" evidence="6">
    <location>
        <begin position="251"/>
        <end position="276"/>
    </location>
</feature>
<comment type="subcellular location">
    <subcellularLocation>
        <location evidence="1">Membrane</location>
        <topology evidence="1">Single-pass membrane protein</topology>
    </subcellularLocation>
</comment>
<evidence type="ECO:0000256" key="4">
    <source>
        <dbReference type="ARBA" id="ARBA00023136"/>
    </source>
</evidence>
<accession>A0A5C3M701</accession>
<dbReference type="EMBL" id="ML213595">
    <property type="protein sequence ID" value="TFK41234.1"/>
    <property type="molecule type" value="Genomic_DNA"/>
</dbReference>
<evidence type="ECO:0000256" key="3">
    <source>
        <dbReference type="ARBA" id="ARBA00022989"/>
    </source>
</evidence>
<gene>
    <name evidence="8" type="ORF">BDQ12DRAFT_733544</name>
</gene>
<name>A0A5C3M701_9AGAR</name>
<feature type="compositionally biased region" description="Pro residues" evidence="5">
    <location>
        <begin position="330"/>
        <end position="347"/>
    </location>
</feature>
<dbReference type="Proteomes" id="UP000308652">
    <property type="component" value="Unassembled WGS sequence"/>
</dbReference>
<reference evidence="8 9" key="1">
    <citation type="journal article" date="2019" name="Nat. Ecol. Evol.">
        <title>Megaphylogeny resolves global patterns of mushroom evolution.</title>
        <authorList>
            <person name="Varga T."/>
            <person name="Krizsan K."/>
            <person name="Foldi C."/>
            <person name="Dima B."/>
            <person name="Sanchez-Garcia M."/>
            <person name="Sanchez-Ramirez S."/>
            <person name="Szollosi G.J."/>
            <person name="Szarkandi J.G."/>
            <person name="Papp V."/>
            <person name="Albert L."/>
            <person name="Andreopoulos W."/>
            <person name="Angelini C."/>
            <person name="Antonin V."/>
            <person name="Barry K.W."/>
            <person name="Bougher N.L."/>
            <person name="Buchanan P."/>
            <person name="Buyck B."/>
            <person name="Bense V."/>
            <person name="Catcheside P."/>
            <person name="Chovatia M."/>
            <person name="Cooper J."/>
            <person name="Damon W."/>
            <person name="Desjardin D."/>
            <person name="Finy P."/>
            <person name="Geml J."/>
            <person name="Haridas S."/>
            <person name="Hughes K."/>
            <person name="Justo A."/>
            <person name="Karasinski D."/>
            <person name="Kautmanova I."/>
            <person name="Kiss B."/>
            <person name="Kocsube S."/>
            <person name="Kotiranta H."/>
            <person name="LaButti K.M."/>
            <person name="Lechner B.E."/>
            <person name="Liimatainen K."/>
            <person name="Lipzen A."/>
            <person name="Lukacs Z."/>
            <person name="Mihaltcheva S."/>
            <person name="Morgado L.N."/>
            <person name="Niskanen T."/>
            <person name="Noordeloos M.E."/>
            <person name="Ohm R.A."/>
            <person name="Ortiz-Santana B."/>
            <person name="Ovrebo C."/>
            <person name="Racz N."/>
            <person name="Riley R."/>
            <person name="Savchenko A."/>
            <person name="Shiryaev A."/>
            <person name="Soop K."/>
            <person name="Spirin V."/>
            <person name="Szebenyi C."/>
            <person name="Tomsovsky M."/>
            <person name="Tulloss R.E."/>
            <person name="Uehling J."/>
            <person name="Grigoriev I.V."/>
            <person name="Vagvolgyi C."/>
            <person name="Papp T."/>
            <person name="Martin F.M."/>
            <person name="Miettinen O."/>
            <person name="Hibbett D.S."/>
            <person name="Nagy L.G."/>
        </authorList>
    </citation>
    <scope>NUCLEOTIDE SEQUENCE [LARGE SCALE GENOMIC DNA]</scope>
    <source>
        <strain evidence="8 9">CBS 166.37</strain>
    </source>
</reference>
<dbReference type="GO" id="GO:0016020">
    <property type="term" value="C:membrane"/>
    <property type="evidence" value="ECO:0007669"/>
    <property type="project" value="UniProtKB-SubCell"/>
</dbReference>
<protein>
    <recommendedName>
        <fullName evidence="10">Dystroglycan-type cadherin-like domain-containing protein</fullName>
    </recommendedName>
</protein>
<evidence type="ECO:0008006" key="10">
    <source>
        <dbReference type="Google" id="ProtNLM"/>
    </source>
</evidence>
<keyword evidence="4 6" id="KW-0472">Membrane</keyword>
<keyword evidence="9" id="KW-1185">Reference proteome</keyword>
<dbReference type="InterPro" id="IPR051694">
    <property type="entry name" value="Immunoregulatory_rcpt-like"/>
</dbReference>
<keyword evidence="3 6" id="KW-1133">Transmembrane helix</keyword>
<feature type="region of interest" description="Disordered" evidence="5">
    <location>
        <begin position="221"/>
        <end position="247"/>
    </location>
</feature>
<evidence type="ECO:0000256" key="6">
    <source>
        <dbReference type="SAM" id="Phobius"/>
    </source>
</evidence>
<evidence type="ECO:0000256" key="7">
    <source>
        <dbReference type="SAM" id="SignalP"/>
    </source>
</evidence>
<dbReference type="OrthoDB" id="2591431at2759"/>
<dbReference type="GO" id="GO:0071944">
    <property type="term" value="C:cell periphery"/>
    <property type="evidence" value="ECO:0007669"/>
    <property type="project" value="UniProtKB-ARBA"/>
</dbReference>
<proteinExistence type="predicted"/>
<dbReference type="AlphaFoldDB" id="A0A5C3M701"/>
<evidence type="ECO:0000256" key="1">
    <source>
        <dbReference type="ARBA" id="ARBA00004167"/>
    </source>
</evidence>
<sequence length="505" mass="52949">MVRWGCVGFAVATLCSSVHAFSFSSSSPSQCDDLSVKWSGGQPPFRLLILPPGGTIRNISIPSSAYQSNQGSFSTQLGIAENQRIILSMSDATGATAGGVTDVMTVGPSMSGTGCNTTDPGTSFFFSLDADLVQCKPYPFTQYAGAILPVSILAIVPLGESFVINTPPSDSFTWTANLTAGTSVSFSMTDAAGRVGGTSSIRVVQSSNDASCITTTATSSSASRTSSFTGSSSPSSTGNSDKSTSKSSSNLGVIIGAAAGGAVVCAIAAFLVYFCFIKRRRNSNEGVHHHKVDLTYDPAGAPAPEGASYLLPGQYTSTPFQHQRQQFTQDPPPTRYFPPNPPVPVAPSNPRYSTYSQPSQGYSHSHSPSTYPLESTYPPDSTYQSEPTYNDPYSQGYYGQQEPAASSTMLSQPIGASRYANDPPAQTQLPVPVATTRPSKKSAVGQATPRVIVHTDIEESDTPVELPPEYSENRAPIHGLAADVGGSSWSANSRTQLIGKMSAAN</sequence>
<feature type="signal peptide" evidence="7">
    <location>
        <begin position="1"/>
        <end position="20"/>
    </location>
</feature>
<organism evidence="8 9">
    <name type="scientific">Crucibulum laeve</name>
    <dbReference type="NCBI Taxonomy" id="68775"/>
    <lineage>
        <taxon>Eukaryota</taxon>
        <taxon>Fungi</taxon>
        <taxon>Dikarya</taxon>
        <taxon>Basidiomycota</taxon>
        <taxon>Agaricomycotina</taxon>
        <taxon>Agaricomycetes</taxon>
        <taxon>Agaricomycetidae</taxon>
        <taxon>Agaricales</taxon>
        <taxon>Agaricineae</taxon>
        <taxon>Nidulariaceae</taxon>
        <taxon>Crucibulum</taxon>
    </lineage>
</organism>
<feature type="compositionally biased region" description="Polar residues" evidence="5">
    <location>
        <begin position="353"/>
        <end position="393"/>
    </location>
</feature>